<dbReference type="EMBL" id="BAAARE010000028">
    <property type="protein sequence ID" value="GAA2500113.1"/>
    <property type="molecule type" value="Genomic_DNA"/>
</dbReference>
<evidence type="ECO:0000313" key="3">
    <source>
        <dbReference type="Proteomes" id="UP001500730"/>
    </source>
</evidence>
<feature type="transmembrane region" description="Helical" evidence="1">
    <location>
        <begin position="92"/>
        <end position="113"/>
    </location>
</feature>
<keyword evidence="1" id="KW-1133">Transmembrane helix</keyword>
<sequence length="162" mass="16912">MTSASTRVEHTPTTVNAATPGRRAFSIVTGLAALLVLLQGLWAGIFLEHDGERDAASSWIEVHARGGEITLALAVIALVIAFVKLRSRRDLLVGSAALVVLLVLESYIGGLIADDSQDSLTAVHVPLAMATMAVAVWLPLRARHAGPAVHAPADAAARPEAD</sequence>
<keyword evidence="3" id="KW-1185">Reference proteome</keyword>
<accession>A0ABP5ZK63</accession>
<protein>
    <recommendedName>
        <fullName evidence="4">DUF4267 domain-containing protein</fullName>
    </recommendedName>
</protein>
<organism evidence="2 3">
    <name type="scientific">Terrabacter carboxydivorans</name>
    <dbReference type="NCBI Taxonomy" id="619730"/>
    <lineage>
        <taxon>Bacteria</taxon>
        <taxon>Bacillati</taxon>
        <taxon>Actinomycetota</taxon>
        <taxon>Actinomycetes</taxon>
        <taxon>Micrococcales</taxon>
        <taxon>Intrasporangiaceae</taxon>
        <taxon>Terrabacter</taxon>
    </lineage>
</organism>
<reference evidence="3" key="1">
    <citation type="journal article" date="2019" name="Int. J. Syst. Evol. Microbiol.">
        <title>The Global Catalogue of Microorganisms (GCM) 10K type strain sequencing project: providing services to taxonomists for standard genome sequencing and annotation.</title>
        <authorList>
            <consortium name="The Broad Institute Genomics Platform"/>
            <consortium name="The Broad Institute Genome Sequencing Center for Infectious Disease"/>
            <person name="Wu L."/>
            <person name="Ma J."/>
        </authorList>
    </citation>
    <scope>NUCLEOTIDE SEQUENCE [LARGE SCALE GENOMIC DNA]</scope>
    <source>
        <strain evidence="3">JCM 16259</strain>
    </source>
</reference>
<evidence type="ECO:0000313" key="2">
    <source>
        <dbReference type="EMBL" id="GAA2500113.1"/>
    </source>
</evidence>
<dbReference type="RefSeq" id="WP_344257163.1">
    <property type="nucleotide sequence ID" value="NZ_BAAARE010000028.1"/>
</dbReference>
<keyword evidence="1" id="KW-0472">Membrane</keyword>
<feature type="transmembrane region" description="Helical" evidence="1">
    <location>
        <begin position="24"/>
        <end position="47"/>
    </location>
</feature>
<comment type="caution">
    <text evidence="2">The sequence shown here is derived from an EMBL/GenBank/DDBJ whole genome shotgun (WGS) entry which is preliminary data.</text>
</comment>
<proteinExistence type="predicted"/>
<evidence type="ECO:0000256" key="1">
    <source>
        <dbReference type="SAM" id="Phobius"/>
    </source>
</evidence>
<feature type="transmembrane region" description="Helical" evidence="1">
    <location>
        <begin position="67"/>
        <end position="85"/>
    </location>
</feature>
<feature type="transmembrane region" description="Helical" evidence="1">
    <location>
        <begin position="119"/>
        <end position="140"/>
    </location>
</feature>
<keyword evidence="1" id="KW-0812">Transmembrane</keyword>
<gene>
    <name evidence="2" type="ORF">GCM10009858_43090</name>
</gene>
<evidence type="ECO:0008006" key="4">
    <source>
        <dbReference type="Google" id="ProtNLM"/>
    </source>
</evidence>
<name>A0ABP5ZK63_9MICO</name>
<dbReference type="Proteomes" id="UP001500730">
    <property type="component" value="Unassembled WGS sequence"/>
</dbReference>